<dbReference type="KEGG" id="slau:SLA_4351"/>
<dbReference type="Pfam" id="PF13560">
    <property type="entry name" value="HTH_31"/>
    <property type="match status" value="1"/>
</dbReference>
<dbReference type="Pfam" id="PF10901">
    <property type="entry name" value="DUF2690"/>
    <property type="match status" value="1"/>
</dbReference>
<dbReference type="SUPFAM" id="SSF47413">
    <property type="entry name" value="lambda repressor-like DNA-binding domains"/>
    <property type="match status" value="1"/>
</dbReference>
<name>A0A160P1F3_STRLU</name>
<gene>
    <name evidence="2" type="ORF">SLA_4351</name>
</gene>
<feature type="compositionally biased region" description="Low complexity" evidence="1">
    <location>
        <begin position="92"/>
        <end position="113"/>
    </location>
</feature>
<accession>A0A160P1F3</accession>
<dbReference type="Proteomes" id="UP000217676">
    <property type="component" value="Chromosome"/>
</dbReference>
<keyword evidence="3" id="KW-1185">Reference proteome</keyword>
<evidence type="ECO:0000313" key="2">
    <source>
        <dbReference type="EMBL" id="BAU85239.1"/>
    </source>
</evidence>
<evidence type="ECO:0000313" key="3">
    <source>
        <dbReference type="Proteomes" id="UP000217676"/>
    </source>
</evidence>
<evidence type="ECO:0000256" key="1">
    <source>
        <dbReference type="SAM" id="MobiDB-lite"/>
    </source>
</evidence>
<organism evidence="2 3">
    <name type="scientific">Streptomyces laurentii</name>
    <dbReference type="NCBI Taxonomy" id="39478"/>
    <lineage>
        <taxon>Bacteria</taxon>
        <taxon>Bacillati</taxon>
        <taxon>Actinomycetota</taxon>
        <taxon>Actinomycetes</taxon>
        <taxon>Kitasatosporales</taxon>
        <taxon>Streptomycetaceae</taxon>
        <taxon>Streptomyces</taxon>
    </lineage>
</organism>
<dbReference type="EMBL" id="AP017424">
    <property type="protein sequence ID" value="BAU85239.1"/>
    <property type="molecule type" value="Genomic_DNA"/>
</dbReference>
<dbReference type="InterPro" id="IPR010982">
    <property type="entry name" value="Lambda_DNA-bd_dom_sf"/>
</dbReference>
<feature type="region of interest" description="Disordered" evidence="1">
    <location>
        <begin position="88"/>
        <end position="159"/>
    </location>
</feature>
<dbReference type="AlphaFoldDB" id="A0A160P1F3"/>
<sequence>MAGGPQEPGGGEGPRGDLFAEMRRIKDASRLSYNRLAAKTHYSRSSWERFLNGKQVPSRITIEEFAAAARTDPEPLLALLDRAVARDEAPAKEPASTSAATSASVPAPSSAARTAERPTPGEAGPSASPTVAQGMAPGASTPGPRASGPGASEPEGVGPGRRLSPWFRALRSAAGILAGALLGSLVTLLVIEPAGADDAAAKASPPAAPARTRPSAPVKVGCKSDTCLLREPQAEDCQWDAKTVRQTFLRGMSIQLRYSEACQAVWGRIENGDIGDTVVIRDKRGSSDEAKIRMEHDTYTRMLAASPDATWETITVCGAIPSQKEQECSPLGAIHP</sequence>
<dbReference type="RefSeq" id="WP_359880322.1">
    <property type="nucleotide sequence ID" value="NZ_JBEYHT010000039.1"/>
</dbReference>
<dbReference type="InterPro" id="IPR021224">
    <property type="entry name" value="DUF2690"/>
</dbReference>
<protein>
    <recommendedName>
        <fullName evidence="4">HTH cro/C1-type domain-containing protein</fullName>
    </recommendedName>
</protein>
<dbReference type="InterPro" id="IPR001387">
    <property type="entry name" value="Cro/C1-type_HTH"/>
</dbReference>
<reference evidence="2 3" key="1">
    <citation type="journal article" date="2016" name="Genome Announc.">
        <title>Complete Genome Sequence of Thiostrepton-Producing Streptomyces laurentii ATCC 31255.</title>
        <authorList>
            <person name="Doi K."/>
            <person name="Fujino Y."/>
            <person name="Nagayoshi Y."/>
            <person name="Ohshima T."/>
            <person name="Ogata S."/>
        </authorList>
    </citation>
    <scope>NUCLEOTIDE SEQUENCE [LARGE SCALE GENOMIC DNA]</scope>
    <source>
        <strain evidence="2 3">ATCC 31255</strain>
    </source>
</reference>
<proteinExistence type="predicted"/>
<dbReference type="GO" id="GO:0003677">
    <property type="term" value="F:DNA binding"/>
    <property type="evidence" value="ECO:0007669"/>
    <property type="project" value="InterPro"/>
</dbReference>
<evidence type="ECO:0008006" key="4">
    <source>
        <dbReference type="Google" id="ProtNLM"/>
    </source>
</evidence>
<dbReference type="CDD" id="cd00093">
    <property type="entry name" value="HTH_XRE"/>
    <property type="match status" value="1"/>
</dbReference>